<evidence type="ECO:0000313" key="2">
    <source>
        <dbReference type="EMBL" id="TMR26361.1"/>
    </source>
</evidence>
<dbReference type="RefSeq" id="WP_138641933.1">
    <property type="nucleotide sequence ID" value="NZ_JASWDG010000008.1"/>
</dbReference>
<keyword evidence="3" id="KW-1185">Reference proteome</keyword>
<gene>
    <name evidence="2" type="ORF">ETD96_41335</name>
</gene>
<dbReference type="Proteomes" id="UP000305238">
    <property type="component" value="Unassembled WGS sequence"/>
</dbReference>
<dbReference type="InterPro" id="IPR011017">
    <property type="entry name" value="TRASH_dom"/>
</dbReference>
<comment type="caution">
    <text evidence="2">The sequence shown here is derived from an EMBL/GenBank/DDBJ whole genome shotgun (WGS) entry which is preliminary data.</text>
</comment>
<reference evidence="2 3" key="1">
    <citation type="submission" date="2019-05" db="EMBL/GenBank/DDBJ databases">
        <title>Draft genome sequence of Actinomadura geliboluensis A8036.</title>
        <authorList>
            <person name="Saricaoglu S."/>
            <person name="Isik K."/>
        </authorList>
    </citation>
    <scope>NUCLEOTIDE SEQUENCE [LARGE SCALE GENOMIC DNA]</scope>
    <source>
        <strain evidence="2 3">A8036</strain>
    </source>
</reference>
<sequence>MLFIELLVPKEAFTEAECRALASSLTAERLLSDGEGVHHTDPGVLAWFGSLTHVTVRRPDIWITGAGAPGEEAPPCCVVRIQVGAWAKEMSEHLIARATQELVSTASGFDGKSREPQVLVQVAGVPEGGYGLDGRVRRTADLQEMMERAKTGTTAEEVPAGMAVDPTCGAIIPMDDAVTVELDGEVFRFCCTHCRGSFVKQRRAATNS</sequence>
<protein>
    <recommendedName>
        <fullName evidence="1">TRASH domain-containing protein</fullName>
    </recommendedName>
</protein>
<organism evidence="2 3">
    <name type="scientific">Actinomadura geliboluensis</name>
    <dbReference type="NCBI Taxonomy" id="882440"/>
    <lineage>
        <taxon>Bacteria</taxon>
        <taxon>Bacillati</taxon>
        <taxon>Actinomycetota</taxon>
        <taxon>Actinomycetes</taxon>
        <taxon>Streptosporangiales</taxon>
        <taxon>Thermomonosporaceae</taxon>
        <taxon>Actinomadura</taxon>
    </lineage>
</organism>
<evidence type="ECO:0000313" key="3">
    <source>
        <dbReference type="Proteomes" id="UP000305238"/>
    </source>
</evidence>
<proteinExistence type="predicted"/>
<evidence type="ECO:0000259" key="1">
    <source>
        <dbReference type="SMART" id="SM00746"/>
    </source>
</evidence>
<accession>A0A5S4G1U0</accession>
<dbReference type="OrthoDB" id="1438441at2"/>
<dbReference type="EMBL" id="VCKZ01000563">
    <property type="protein sequence ID" value="TMR26361.1"/>
    <property type="molecule type" value="Genomic_DNA"/>
</dbReference>
<name>A0A5S4G1U0_9ACTN</name>
<feature type="domain" description="TRASH" evidence="1">
    <location>
        <begin position="165"/>
        <end position="202"/>
    </location>
</feature>
<dbReference type="AlphaFoldDB" id="A0A5S4G1U0"/>
<dbReference type="SMART" id="SM00746">
    <property type="entry name" value="TRASH"/>
    <property type="match status" value="1"/>
</dbReference>